<dbReference type="SUPFAM" id="SSF117130">
    <property type="entry name" value="CsrA-like"/>
    <property type="match status" value="1"/>
</dbReference>
<comment type="caution">
    <text evidence="6">The sequence shown here is derived from an EMBL/GenBank/DDBJ whole genome shotgun (WGS) entry which is preliminary data.</text>
</comment>
<dbReference type="InterPro" id="IPR036107">
    <property type="entry name" value="CsrA_sf"/>
</dbReference>
<keyword evidence="2 5" id="KW-0678">Repressor</keyword>
<dbReference type="PANTHER" id="PTHR34984:SF1">
    <property type="entry name" value="CARBON STORAGE REGULATOR"/>
    <property type="match status" value="1"/>
</dbReference>
<comment type="similarity">
    <text evidence="5">Belongs to the CsrA/RsmA family.</text>
</comment>
<dbReference type="Pfam" id="PF02599">
    <property type="entry name" value="CsrA"/>
    <property type="match status" value="1"/>
</dbReference>
<name>A0A1C0ZYD4_9BACL</name>
<comment type="subunit">
    <text evidence="5">Homodimer; the beta-strands of each monomer intercalate to form a hydrophobic core, while the alpha-helices form wings that extend away from the core.</text>
</comment>
<proteinExistence type="inferred from homology"/>
<dbReference type="AlphaFoldDB" id="A0A1C0ZYD4"/>
<sequence length="74" mass="8287">MLVLTRKKGEVIMIGDHIELVVLGIEGDTIRLGISAPKQVEVYRKEVYLSIQQANKEALGSASNFKDLNELFKK</sequence>
<evidence type="ECO:0000256" key="2">
    <source>
        <dbReference type="ARBA" id="ARBA00022491"/>
    </source>
</evidence>
<dbReference type="GO" id="GO:0006402">
    <property type="term" value="P:mRNA catabolic process"/>
    <property type="evidence" value="ECO:0007669"/>
    <property type="project" value="InterPro"/>
</dbReference>
<evidence type="ECO:0000313" key="7">
    <source>
        <dbReference type="Proteomes" id="UP000093309"/>
    </source>
</evidence>
<dbReference type="STRING" id="512399.A8709_20630"/>
<dbReference type="OrthoDB" id="9809061at2"/>
<dbReference type="Proteomes" id="UP000093309">
    <property type="component" value="Unassembled WGS sequence"/>
</dbReference>
<organism evidence="6 7">
    <name type="scientific">Paenibacillus pectinilyticus</name>
    <dbReference type="NCBI Taxonomy" id="512399"/>
    <lineage>
        <taxon>Bacteria</taxon>
        <taxon>Bacillati</taxon>
        <taxon>Bacillota</taxon>
        <taxon>Bacilli</taxon>
        <taxon>Bacillales</taxon>
        <taxon>Paenibacillaceae</taxon>
        <taxon>Paenibacillus</taxon>
    </lineage>
</organism>
<evidence type="ECO:0000256" key="1">
    <source>
        <dbReference type="ARBA" id="ARBA00022490"/>
    </source>
</evidence>
<dbReference type="GO" id="GO:0045947">
    <property type="term" value="P:negative regulation of translational initiation"/>
    <property type="evidence" value="ECO:0007669"/>
    <property type="project" value="UniProtKB-UniRule"/>
</dbReference>
<keyword evidence="7" id="KW-1185">Reference proteome</keyword>
<dbReference type="GO" id="GO:1902208">
    <property type="term" value="P:regulation of bacterial-type flagellum assembly"/>
    <property type="evidence" value="ECO:0007669"/>
    <property type="project" value="UniProtKB-UniRule"/>
</dbReference>
<dbReference type="GO" id="GO:0006109">
    <property type="term" value="P:regulation of carbohydrate metabolic process"/>
    <property type="evidence" value="ECO:0007669"/>
    <property type="project" value="InterPro"/>
</dbReference>
<reference evidence="7" key="1">
    <citation type="submission" date="2016-05" db="EMBL/GenBank/DDBJ databases">
        <title>Paenibacillus oryzae. sp. nov., isolated from the rice root.</title>
        <authorList>
            <person name="Zhang J."/>
            <person name="Zhang X."/>
        </authorList>
    </citation>
    <scope>NUCLEOTIDE SEQUENCE [LARGE SCALE GENOMIC DNA]</scope>
    <source>
        <strain evidence="7">KCTC13222</strain>
    </source>
</reference>
<protein>
    <recommendedName>
        <fullName evidence="5">Translational regulator CsrA</fullName>
    </recommendedName>
</protein>
<evidence type="ECO:0000256" key="3">
    <source>
        <dbReference type="ARBA" id="ARBA00022845"/>
    </source>
</evidence>
<dbReference type="RefSeq" id="WP_065854573.1">
    <property type="nucleotide sequence ID" value="NZ_LYPC01000025.1"/>
</dbReference>
<dbReference type="EMBL" id="LYPC01000025">
    <property type="protein sequence ID" value="OCT13153.1"/>
    <property type="molecule type" value="Genomic_DNA"/>
</dbReference>
<evidence type="ECO:0000256" key="5">
    <source>
        <dbReference type="HAMAP-Rule" id="MF_00167"/>
    </source>
</evidence>
<evidence type="ECO:0000256" key="4">
    <source>
        <dbReference type="ARBA" id="ARBA00022884"/>
    </source>
</evidence>
<dbReference type="GO" id="GO:0048027">
    <property type="term" value="F:mRNA 5'-UTR binding"/>
    <property type="evidence" value="ECO:0007669"/>
    <property type="project" value="UniProtKB-UniRule"/>
</dbReference>
<comment type="function">
    <text evidence="5">A translational regulator that binds mRNA to regulate translation initiation and/or mRNA stability. Usually binds in the 5'-UTR at or near the Shine-Dalgarno sequence preventing ribosome-binding, thus repressing translation. Its main target seems to be the major flagellin gene, while its function is anatagonized by FliW.</text>
</comment>
<accession>A0A1C0ZYD4</accession>
<comment type="subcellular location">
    <subcellularLocation>
        <location evidence="5">Cytoplasm</location>
    </subcellularLocation>
</comment>
<dbReference type="NCBIfam" id="NF002469">
    <property type="entry name" value="PRK01712.1"/>
    <property type="match status" value="1"/>
</dbReference>
<keyword evidence="4 5" id="KW-0694">RNA-binding</keyword>
<evidence type="ECO:0000313" key="6">
    <source>
        <dbReference type="EMBL" id="OCT13153.1"/>
    </source>
</evidence>
<keyword evidence="3 5" id="KW-0810">Translation regulation</keyword>
<dbReference type="GO" id="GO:0044781">
    <property type="term" value="P:bacterial-type flagellum organization"/>
    <property type="evidence" value="ECO:0007669"/>
    <property type="project" value="UniProtKB-KW"/>
</dbReference>
<keyword evidence="5" id="KW-1005">Bacterial flagellum biogenesis</keyword>
<dbReference type="GO" id="GO:0005829">
    <property type="term" value="C:cytosol"/>
    <property type="evidence" value="ECO:0007669"/>
    <property type="project" value="TreeGrafter"/>
</dbReference>
<dbReference type="InterPro" id="IPR003751">
    <property type="entry name" value="CsrA"/>
</dbReference>
<gene>
    <name evidence="5" type="primary">csrA</name>
    <name evidence="6" type="ORF">A8709_20630</name>
</gene>
<dbReference type="NCBIfam" id="TIGR00202">
    <property type="entry name" value="csrA"/>
    <property type="match status" value="1"/>
</dbReference>
<dbReference type="Gene3D" id="2.60.40.4380">
    <property type="entry name" value="Translational regulator CsrA"/>
    <property type="match status" value="1"/>
</dbReference>
<dbReference type="FunFam" id="2.60.40.4380:FF:000002">
    <property type="entry name" value="Translational regulator CsrA"/>
    <property type="match status" value="1"/>
</dbReference>
<keyword evidence="1 5" id="KW-0963">Cytoplasm</keyword>
<dbReference type="HAMAP" id="MF_00167">
    <property type="entry name" value="CsrA"/>
    <property type="match status" value="1"/>
</dbReference>
<dbReference type="PANTHER" id="PTHR34984">
    <property type="entry name" value="CARBON STORAGE REGULATOR"/>
    <property type="match status" value="1"/>
</dbReference>